<reference evidence="8 9" key="1">
    <citation type="submission" date="2014-03" db="EMBL/GenBank/DDBJ databases">
        <title>Draft Genome Sequences of 13 Willow Endophytes.</title>
        <authorList>
            <person name="Gan H.Y."/>
            <person name="Gan H.M."/>
            <person name="Savka M.A."/>
            <person name="Hudson A.O."/>
        </authorList>
    </citation>
    <scope>NUCLEOTIDE SEQUENCE [LARGE SCALE GENOMIC DNA]</scope>
    <source>
        <strain evidence="8 9">RIT293</strain>
    </source>
</reference>
<evidence type="ECO:0000256" key="1">
    <source>
        <dbReference type="ARBA" id="ARBA00021390"/>
    </source>
</evidence>
<feature type="domain" description="HTH deoR-type" evidence="7">
    <location>
        <begin position="6"/>
        <end position="61"/>
    </location>
</feature>
<dbReference type="PATRIC" id="fig|273677.3.peg.1420"/>
<dbReference type="RefSeq" id="WP_036310804.1">
    <property type="nucleotide sequence ID" value="NZ_JFYO01000005.1"/>
</dbReference>
<dbReference type="Proteomes" id="UP000024001">
    <property type="component" value="Unassembled WGS sequence"/>
</dbReference>
<dbReference type="InterPro" id="IPR018356">
    <property type="entry name" value="Tscrpt_reg_HTH_DeoR_CS"/>
</dbReference>
<dbReference type="OrthoDB" id="7688673at2"/>
<keyword evidence="9" id="KW-1185">Reference proteome</keyword>
<evidence type="ECO:0000256" key="5">
    <source>
        <dbReference type="ARBA" id="ARBA00023163"/>
    </source>
</evidence>
<dbReference type="InterPro" id="IPR037171">
    <property type="entry name" value="NagB/RpiA_transferase-like"/>
</dbReference>
<dbReference type="EMBL" id="JFYO01000005">
    <property type="protein sequence ID" value="EZP27454.1"/>
    <property type="molecule type" value="Genomic_DNA"/>
</dbReference>
<gene>
    <name evidence="8" type="ORF">BW34_01441</name>
</gene>
<dbReference type="GO" id="GO:0003677">
    <property type="term" value="F:DNA binding"/>
    <property type="evidence" value="ECO:0007669"/>
    <property type="project" value="UniProtKB-KW"/>
</dbReference>
<dbReference type="eggNOG" id="COG1349">
    <property type="taxonomic scope" value="Bacteria"/>
</dbReference>
<accession>A0A031FRG4</accession>
<dbReference type="PROSITE" id="PS00894">
    <property type="entry name" value="HTH_DEOR_1"/>
    <property type="match status" value="1"/>
</dbReference>
<dbReference type="Pfam" id="PF00455">
    <property type="entry name" value="DeoRC"/>
    <property type="match status" value="1"/>
</dbReference>
<keyword evidence="5" id="KW-0804">Transcription</keyword>
<dbReference type="SUPFAM" id="SSF46785">
    <property type="entry name" value="Winged helix' DNA-binding domain"/>
    <property type="match status" value="1"/>
</dbReference>
<comment type="caution">
    <text evidence="8">The sequence shown here is derived from an EMBL/GenBank/DDBJ whole genome shotgun (WGS) entry which is preliminary data.</text>
</comment>
<keyword evidence="2" id="KW-0678">Repressor</keyword>
<dbReference type="AlphaFoldDB" id="A0A031FRG4"/>
<sequence length="250" mass="26541">MPQLLSAERRSLLVEMLAESGSIRLEPAAEALGVSAMTVRRDLDDLVRDGLARRVRGGAVAAIAPQDFTARIAARGGAKAEIARKAHDLLPHGGAAAMDASSTVGALIATLDDSHELLVVTNSYDNLRTAQGRPAVDAILLGGRLEPRTGSFVGAQACESAARFHYDRFFTSAAALDPSFGTSETTLEEAEVKRVLSTHADETVVLADSSKLERLAVARALEWGDVDILVTELDPADDRLAAFRGLVDIR</sequence>
<dbReference type="InterPro" id="IPR050313">
    <property type="entry name" value="Carb_Metab_HTH_regulators"/>
</dbReference>
<proteinExistence type="predicted"/>
<evidence type="ECO:0000256" key="2">
    <source>
        <dbReference type="ARBA" id="ARBA00022491"/>
    </source>
</evidence>
<dbReference type="InterPro" id="IPR014036">
    <property type="entry name" value="DeoR-like_C"/>
</dbReference>
<dbReference type="GO" id="GO:0003700">
    <property type="term" value="F:DNA-binding transcription factor activity"/>
    <property type="evidence" value="ECO:0007669"/>
    <property type="project" value="InterPro"/>
</dbReference>
<comment type="function">
    <text evidence="6">Repressor of the lactose catabolism operon. Galactose-6-phosphate is the inducer.</text>
</comment>
<dbReference type="Gene3D" id="1.10.10.10">
    <property type="entry name" value="Winged helix-like DNA-binding domain superfamily/Winged helix DNA-binding domain"/>
    <property type="match status" value="1"/>
</dbReference>
<dbReference type="PANTHER" id="PTHR30363">
    <property type="entry name" value="HTH-TYPE TRANSCRIPTIONAL REGULATOR SRLR-RELATED"/>
    <property type="match status" value="1"/>
</dbReference>
<organism evidence="8 9">
    <name type="scientific">Microbacterium oleivorans</name>
    <dbReference type="NCBI Taxonomy" id="273677"/>
    <lineage>
        <taxon>Bacteria</taxon>
        <taxon>Bacillati</taxon>
        <taxon>Actinomycetota</taxon>
        <taxon>Actinomycetes</taxon>
        <taxon>Micrococcales</taxon>
        <taxon>Microbacteriaceae</taxon>
        <taxon>Microbacterium</taxon>
    </lineage>
</organism>
<evidence type="ECO:0000259" key="7">
    <source>
        <dbReference type="PROSITE" id="PS51000"/>
    </source>
</evidence>
<protein>
    <recommendedName>
        <fullName evidence="1">Lactose phosphotransferase system repressor</fullName>
    </recommendedName>
</protein>
<evidence type="ECO:0000313" key="9">
    <source>
        <dbReference type="Proteomes" id="UP000024001"/>
    </source>
</evidence>
<evidence type="ECO:0000256" key="4">
    <source>
        <dbReference type="ARBA" id="ARBA00023125"/>
    </source>
</evidence>
<dbReference type="Pfam" id="PF08220">
    <property type="entry name" value="HTH_DeoR"/>
    <property type="match status" value="1"/>
</dbReference>
<dbReference type="InterPro" id="IPR001034">
    <property type="entry name" value="DeoR_HTH"/>
</dbReference>
<evidence type="ECO:0000313" key="8">
    <source>
        <dbReference type="EMBL" id="EZP27454.1"/>
    </source>
</evidence>
<keyword evidence="4" id="KW-0238">DNA-binding</keyword>
<dbReference type="PRINTS" id="PR00037">
    <property type="entry name" value="HTHLACR"/>
</dbReference>
<dbReference type="InterPro" id="IPR036390">
    <property type="entry name" value="WH_DNA-bd_sf"/>
</dbReference>
<dbReference type="SMART" id="SM00420">
    <property type="entry name" value="HTH_DEOR"/>
    <property type="match status" value="1"/>
</dbReference>
<keyword evidence="3" id="KW-0805">Transcription regulation</keyword>
<dbReference type="SUPFAM" id="SSF100950">
    <property type="entry name" value="NagB/RpiA/CoA transferase-like"/>
    <property type="match status" value="1"/>
</dbReference>
<dbReference type="PANTHER" id="PTHR30363:SF4">
    <property type="entry name" value="GLYCEROL-3-PHOSPHATE REGULON REPRESSOR"/>
    <property type="match status" value="1"/>
</dbReference>
<dbReference type="PROSITE" id="PS51000">
    <property type="entry name" value="HTH_DEOR_2"/>
    <property type="match status" value="1"/>
</dbReference>
<dbReference type="SMART" id="SM01134">
    <property type="entry name" value="DeoRC"/>
    <property type="match status" value="1"/>
</dbReference>
<evidence type="ECO:0000256" key="6">
    <source>
        <dbReference type="ARBA" id="ARBA00024937"/>
    </source>
</evidence>
<name>A0A031FRG4_9MICO</name>
<dbReference type="InterPro" id="IPR036388">
    <property type="entry name" value="WH-like_DNA-bd_sf"/>
</dbReference>
<evidence type="ECO:0000256" key="3">
    <source>
        <dbReference type="ARBA" id="ARBA00023015"/>
    </source>
</evidence>